<accession>A0AAJ2GVZ5</accession>
<comment type="caution">
    <text evidence="1">The sequence shown here is derived from an EMBL/GenBank/DDBJ whole genome shotgun (WGS) entry which is preliminary data.</text>
</comment>
<dbReference type="SUPFAM" id="SSF51735">
    <property type="entry name" value="NAD(P)-binding Rossmann-fold domains"/>
    <property type="match status" value="1"/>
</dbReference>
<proteinExistence type="predicted"/>
<evidence type="ECO:0000313" key="2">
    <source>
        <dbReference type="Proteomes" id="UP001268610"/>
    </source>
</evidence>
<dbReference type="InterPro" id="IPR036291">
    <property type="entry name" value="NAD(P)-bd_dom_sf"/>
</dbReference>
<reference evidence="1" key="1">
    <citation type="submission" date="2023-04" db="EMBL/GenBank/DDBJ databases">
        <title>Genomic characterization of faba bean (Vicia faba) microsymbionts in Mexican soils.</title>
        <authorList>
            <person name="Rivera Orduna F.N."/>
            <person name="Guevara-Luna J."/>
            <person name="Yan J."/>
            <person name="Arroyo-Herrera I."/>
            <person name="Li Y."/>
            <person name="Vasquez-Murrieta M.S."/>
            <person name="Wang E.T."/>
        </authorList>
    </citation>
    <scope>NUCLEOTIDE SEQUENCE</scope>
    <source>
        <strain evidence="1">CH26</strain>
    </source>
</reference>
<dbReference type="Proteomes" id="UP001268610">
    <property type="component" value="Unassembled WGS sequence"/>
</dbReference>
<dbReference type="InterPro" id="IPR003462">
    <property type="entry name" value="ODC_Mu_crystall"/>
</dbReference>
<name>A0AAJ2GVZ5_9HYPH</name>
<gene>
    <name evidence="1" type="ORF">RJJ65_30725</name>
</gene>
<evidence type="ECO:0000313" key="1">
    <source>
        <dbReference type="EMBL" id="MDR9776947.1"/>
    </source>
</evidence>
<dbReference type="EMBL" id="JAVLSF010000031">
    <property type="protein sequence ID" value="MDR9776947.1"/>
    <property type="molecule type" value="Genomic_DNA"/>
</dbReference>
<dbReference type="AlphaFoldDB" id="A0AAJ2GVZ5"/>
<organism evidence="1 2">
    <name type="scientific">Rhizobium hidalgonense</name>
    <dbReference type="NCBI Taxonomy" id="1538159"/>
    <lineage>
        <taxon>Bacteria</taxon>
        <taxon>Pseudomonadati</taxon>
        <taxon>Pseudomonadota</taxon>
        <taxon>Alphaproteobacteria</taxon>
        <taxon>Hyphomicrobiales</taxon>
        <taxon>Rhizobiaceae</taxon>
        <taxon>Rhizobium/Agrobacterium group</taxon>
        <taxon>Rhizobium</taxon>
    </lineage>
</organism>
<protein>
    <submittedName>
        <fullName evidence="1">Uncharacterized protein</fullName>
    </submittedName>
</protein>
<dbReference type="Pfam" id="PF02423">
    <property type="entry name" value="OCD_Mu_crystall"/>
    <property type="match status" value="1"/>
</dbReference>
<sequence length="60" mass="6267">MPAHPGEGHADARFNHRNRLCSLGKHAGRTSADEITLFDDTGVALQDLAVASGAVDLALV</sequence>